<gene>
    <name evidence="1" type="ORF">SAMN05660776_0632</name>
</gene>
<protein>
    <submittedName>
        <fullName evidence="1">Uncharacterized protein</fullName>
    </submittedName>
</protein>
<dbReference type="RefSeq" id="WP_139374819.1">
    <property type="nucleotide sequence ID" value="NZ_FUYY01000001.1"/>
</dbReference>
<evidence type="ECO:0000313" key="1">
    <source>
        <dbReference type="EMBL" id="SKB35135.1"/>
    </source>
</evidence>
<dbReference type="Proteomes" id="UP000190230">
    <property type="component" value="Unassembled WGS sequence"/>
</dbReference>
<dbReference type="STRING" id="241145.SAMN05660776_0632"/>
<dbReference type="Gene3D" id="3.80.10.10">
    <property type="entry name" value="Ribonuclease Inhibitor"/>
    <property type="match status" value="1"/>
</dbReference>
<evidence type="ECO:0000313" key="2">
    <source>
        <dbReference type="Proteomes" id="UP000190230"/>
    </source>
</evidence>
<accession>A0A1T5AJS9</accession>
<sequence length="333" mass="39223">MQRRIDNPKNIDHKLIESQLKEGNHVFIQFSDEVYSRKLLSTLNKLCSKYDKNFSIRFYGHYSKTFDCDILKNIPNVKSLYIDCIIKVKNLNQVSNLKNLESLSLGIYELEETEILDSKNFKNLTDLIIGDTKTKAFNLEYLQDYKRLKFLIISGHTKNIDKVKYLSNLTYLSLNSISKVKLDFINSLTNLKTLKIILGGRENLKEIEENNIEELEIIRVRGLSSFENISKFKKLKSLLIEDQIKLKELHFNRPFEYLKDFKLINCKSFIRLSGLINLKCLENLRIYKTNIDFDNFIKQPLPKSLNVLAFYTTKAKIDKEIKIRLQDLNYKEH</sequence>
<dbReference type="InterPro" id="IPR032675">
    <property type="entry name" value="LRR_dom_sf"/>
</dbReference>
<name>A0A1T5AJS9_9FLAO</name>
<keyword evidence="2" id="KW-1185">Reference proteome</keyword>
<dbReference type="SUPFAM" id="SSF52058">
    <property type="entry name" value="L domain-like"/>
    <property type="match status" value="1"/>
</dbReference>
<dbReference type="OrthoDB" id="2537030at2"/>
<dbReference type="AlphaFoldDB" id="A0A1T5AJS9"/>
<proteinExistence type="predicted"/>
<reference evidence="2" key="1">
    <citation type="submission" date="2017-02" db="EMBL/GenBank/DDBJ databases">
        <authorList>
            <person name="Varghese N."/>
            <person name="Submissions S."/>
        </authorList>
    </citation>
    <scope>NUCLEOTIDE SEQUENCE [LARGE SCALE GENOMIC DNA]</scope>
    <source>
        <strain evidence="2">DSM 23405</strain>
    </source>
</reference>
<dbReference type="EMBL" id="FUYY01000001">
    <property type="protein sequence ID" value="SKB35135.1"/>
    <property type="molecule type" value="Genomic_DNA"/>
</dbReference>
<organism evidence="1 2">
    <name type="scientific">Salegentibacter holothuriorum</name>
    <dbReference type="NCBI Taxonomy" id="241145"/>
    <lineage>
        <taxon>Bacteria</taxon>
        <taxon>Pseudomonadati</taxon>
        <taxon>Bacteroidota</taxon>
        <taxon>Flavobacteriia</taxon>
        <taxon>Flavobacteriales</taxon>
        <taxon>Flavobacteriaceae</taxon>
        <taxon>Salegentibacter</taxon>
    </lineage>
</organism>